<name>A0A517ZSL2_9PLAN</name>
<keyword evidence="1" id="KW-0378">Hydrolase</keyword>
<gene>
    <name evidence="1" type="ORF">Mal52_39750</name>
</gene>
<dbReference type="AlphaFoldDB" id="A0A517ZSL2"/>
<dbReference type="Gene3D" id="2.60.120.380">
    <property type="match status" value="2"/>
</dbReference>
<dbReference type="EC" id="3.4.21.-" evidence="1"/>
<evidence type="ECO:0000313" key="1">
    <source>
        <dbReference type="EMBL" id="QDU45481.1"/>
    </source>
</evidence>
<dbReference type="GO" id="GO:0006508">
    <property type="term" value="P:proteolysis"/>
    <property type="evidence" value="ECO:0007669"/>
    <property type="project" value="UniProtKB-KW"/>
</dbReference>
<dbReference type="Proteomes" id="UP000319383">
    <property type="component" value="Chromosome"/>
</dbReference>
<accession>A0A517ZSL2</accession>
<keyword evidence="1" id="KW-0645">Protease</keyword>
<evidence type="ECO:0000313" key="2">
    <source>
        <dbReference type="Proteomes" id="UP000319383"/>
    </source>
</evidence>
<keyword evidence="2" id="KW-1185">Reference proteome</keyword>
<dbReference type="EMBL" id="CP036276">
    <property type="protein sequence ID" value="QDU45481.1"/>
    <property type="molecule type" value="Genomic_DNA"/>
</dbReference>
<organism evidence="1 2">
    <name type="scientific">Symmachiella dynata</name>
    <dbReference type="NCBI Taxonomy" id="2527995"/>
    <lineage>
        <taxon>Bacteria</taxon>
        <taxon>Pseudomonadati</taxon>
        <taxon>Planctomycetota</taxon>
        <taxon>Planctomycetia</taxon>
        <taxon>Planctomycetales</taxon>
        <taxon>Planctomycetaceae</taxon>
        <taxon>Symmachiella</taxon>
    </lineage>
</organism>
<sequence length="615" mass="66609">MPNHLGASLHSSPATLDLKFTVRLRPLKSMPHLCGSVGASKLLVCGYKRDPPRLSKMNIALLKDSGMRLCFWRQSFILVLFLTGFASADLFAAKPELSYLHPAGAQRGTTVSVEAAGKNATWPPQVLTDRAGITVEPEKDKGKLKITVDSDAVPGVYWVRLHNDEGASPLRPFVVGTLSEMNEKEPNNDYRKPQLLETTTVIVNGRINGRSDVDTFAVKLAAGQTLVASMAANEVLGSPMDAILEVTSPNGFRLAFNHDTYNLDPQVVFTAEEAGTYLVRTFAFPSKPNQSISFSASASYVYRLTLTTAAFVDHAFPLAASQNHPTEIELRGWNIPQPVRFYTVPLSSNHEDVAPLFHPELGNTTLIKTVPHAVTVESAVNDAGHPQPIQLPMTISGSISEERDEDWYQFTAKKGQKVEFRAESWALGFPLDPLIRLTDANGKRLAQVDDINRSQRDAVLSHTIPADGDYRLMIRDLNRDGGFRYVYRLSGTLPQADFNLKLAADAFTLTPGTALEIPVTVGRLHGYGGEISITAVDLPEGVTATTVVSKKKGDTAKSVKLQLTSATGPVSGPIRIVGTVAGETPLSRTAEATITGFTATTAAPWLTVLKPAEAK</sequence>
<dbReference type="KEGG" id="sdyn:Mal52_39750"/>
<protein>
    <submittedName>
        <fullName evidence="1">Putative subtilase-type serine protease</fullName>
        <ecNumber evidence="1">3.4.21.-</ecNumber>
    </submittedName>
</protein>
<reference evidence="1 2" key="1">
    <citation type="submission" date="2019-02" db="EMBL/GenBank/DDBJ databases">
        <title>Deep-cultivation of Planctomycetes and their phenomic and genomic characterization uncovers novel biology.</title>
        <authorList>
            <person name="Wiegand S."/>
            <person name="Jogler M."/>
            <person name="Boedeker C."/>
            <person name="Pinto D."/>
            <person name="Vollmers J."/>
            <person name="Rivas-Marin E."/>
            <person name="Kohn T."/>
            <person name="Peeters S.H."/>
            <person name="Heuer A."/>
            <person name="Rast P."/>
            <person name="Oberbeckmann S."/>
            <person name="Bunk B."/>
            <person name="Jeske O."/>
            <person name="Meyerdierks A."/>
            <person name="Storesund J.E."/>
            <person name="Kallscheuer N."/>
            <person name="Luecker S."/>
            <person name="Lage O.M."/>
            <person name="Pohl T."/>
            <person name="Merkel B.J."/>
            <person name="Hornburger P."/>
            <person name="Mueller R.-W."/>
            <person name="Bruemmer F."/>
            <person name="Labrenz M."/>
            <person name="Spormann A.M."/>
            <person name="Op den Camp H."/>
            <person name="Overmann J."/>
            <person name="Amann R."/>
            <person name="Jetten M.S.M."/>
            <person name="Mascher T."/>
            <person name="Medema M.H."/>
            <person name="Devos D.P."/>
            <person name="Kaster A.-K."/>
            <person name="Ovreas L."/>
            <person name="Rohde M."/>
            <person name="Galperin M.Y."/>
            <person name="Jogler C."/>
        </authorList>
    </citation>
    <scope>NUCLEOTIDE SEQUENCE [LARGE SCALE GENOMIC DNA]</scope>
    <source>
        <strain evidence="1 2">Mal52</strain>
    </source>
</reference>
<proteinExistence type="predicted"/>
<dbReference type="GO" id="GO:0008233">
    <property type="term" value="F:peptidase activity"/>
    <property type="evidence" value="ECO:0007669"/>
    <property type="project" value="UniProtKB-KW"/>
</dbReference>